<protein>
    <submittedName>
        <fullName evidence="1">Uncharacterized protein</fullName>
    </submittedName>
</protein>
<name>A0ABR1DTZ8_NECAM</name>
<organism evidence="1 2">
    <name type="scientific">Necator americanus</name>
    <name type="common">Human hookworm</name>
    <dbReference type="NCBI Taxonomy" id="51031"/>
    <lineage>
        <taxon>Eukaryota</taxon>
        <taxon>Metazoa</taxon>
        <taxon>Ecdysozoa</taxon>
        <taxon>Nematoda</taxon>
        <taxon>Chromadorea</taxon>
        <taxon>Rhabditida</taxon>
        <taxon>Rhabditina</taxon>
        <taxon>Rhabditomorpha</taxon>
        <taxon>Strongyloidea</taxon>
        <taxon>Ancylostomatidae</taxon>
        <taxon>Bunostominae</taxon>
        <taxon>Necator</taxon>
    </lineage>
</organism>
<sequence>MLSFESFIKWITPNWLSWLLYARRLSKGKVGELIPYSPPANSSNYLDYDCQMELKLRGKSSLLTSFVTSLFTRKSDVHVEYESEKEPFGPQTFAYDAVSKWSSEKYNEITCSAVYSYTECSVLTKWPQEVRDPLLREIYFKFTPRWWSSWKWFKGRIKAFFKWITPSWLSWTLWLSRFSYAPLSNVKDLVCIIDYDCNLELKLAGKSIKLVEFFLSFAGGKDLQLKYENETEHFDAVQFARNAVSSWSEKHEQIKKQKRFGCYYHKKELKHSVACIFAN</sequence>
<dbReference type="Proteomes" id="UP001303046">
    <property type="component" value="Unassembled WGS sequence"/>
</dbReference>
<comment type="caution">
    <text evidence="1">The sequence shown here is derived from an EMBL/GenBank/DDBJ whole genome shotgun (WGS) entry which is preliminary data.</text>
</comment>
<proteinExistence type="predicted"/>
<keyword evidence="2" id="KW-1185">Reference proteome</keyword>
<gene>
    <name evidence="1" type="primary">Necator_chrV.g17888</name>
    <name evidence="1" type="ORF">RB195_013098</name>
</gene>
<dbReference type="Pfam" id="PF17641">
    <property type="entry name" value="ASPRs"/>
    <property type="match status" value="1"/>
</dbReference>
<dbReference type="EMBL" id="JAVFWL010000005">
    <property type="protein sequence ID" value="KAK6753905.1"/>
    <property type="molecule type" value="Genomic_DNA"/>
</dbReference>
<evidence type="ECO:0000313" key="1">
    <source>
        <dbReference type="EMBL" id="KAK6753905.1"/>
    </source>
</evidence>
<evidence type="ECO:0000313" key="2">
    <source>
        <dbReference type="Proteomes" id="UP001303046"/>
    </source>
</evidence>
<reference evidence="1 2" key="1">
    <citation type="submission" date="2023-08" db="EMBL/GenBank/DDBJ databases">
        <title>A Necator americanus chromosomal reference genome.</title>
        <authorList>
            <person name="Ilik V."/>
            <person name="Petrzelkova K.J."/>
            <person name="Pardy F."/>
            <person name="Fuh T."/>
            <person name="Niatou-Singa F.S."/>
            <person name="Gouil Q."/>
            <person name="Baker L."/>
            <person name="Ritchie M.E."/>
            <person name="Jex A.R."/>
            <person name="Gazzola D."/>
            <person name="Li H."/>
            <person name="Toshio Fujiwara R."/>
            <person name="Zhan B."/>
            <person name="Aroian R.V."/>
            <person name="Pafco B."/>
            <person name="Schwarz E.M."/>
        </authorList>
    </citation>
    <scope>NUCLEOTIDE SEQUENCE [LARGE SCALE GENOMIC DNA]</scope>
    <source>
        <strain evidence="1 2">Aroian</strain>
        <tissue evidence="1">Whole animal</tissue>
    </source>
</reference>
<dbReference type="InterPro" id="IPR035109">
    <property type="entry name" value="ASPR"/>
</dbReference>
<accession>A0ABR1DTZ8</accession>